<accession>A0AAD9H1Q5</accession>
<dbReference type="EMBL" id="MU843169">
    <property type="protein sequence ID" value="KAK2020806.1"/>
    <property type="molecule type" value="Genomic_DNA"/>
</dbReference>
<name>A0AAD9H1Q5_9PEZI</name>
<protein>
    <submittedName>
        <fullName evidence="1">Uncharacterized protein</fullName>
    </submittedName>
</protein>
<evidence type="ECO:0000313" key="2">
    <source>
        <dbReference type="Proteomes" id="UP001232148"/>
    </source>
</evidence>
<organism evidence="1 2">
    <name type="scientific">Colletotrichum zoysiae</name>
    <dbReference type="NCBI Taxonomy" id="1216348"/>
    <lineage>
        <taxon>Eukaryota</taxon>
        <taxon>Fungi</taxon>
        <taxon>Dikarya</taxon>
        <taxon>Ascomycota</taxon>
        <taxon>Pezizomycotina</taxon>
        <taxon>Sordariomycetes</taxon>
        <taxon>Hypocreomycetidae</taxon>
        <taxon>Glomerellales</taxon>
        <taxon>Glomerellaceae</taxon>
        <taxon>Colletotrichum</taxon>
        <taxon>Colletotrichum graminicola species complex</taxon>
    </lineage>
</organism>
<reference evidence="1" key="1">
    <citation type="submission" date="2021-06" db="EMBL/GenBank/DDBJ databases">
        <title>Comparative genomics, transcriptomics and evolutionary studies reveal genomic signatures of adaptation to plant cell wall in hemibiotrophic fungi.</title>
        <authorList>
            <consortium name="DOE Joint Genome Institute"/>
            <person name="Baroncelli R."/>
            <person name="Diaz J.F."/>
            <person name="Benocci T."/>
            <person name="Peng M."/>
            <person name="Battaglia E."/>
            <person name="Haridas S."/>
            <person name="Andreopoulos W."/>
            <person name="Labutti K."/>
            <person name="Pangilinan J."/>
            <person name="Floch G.L."/>
            <person name="Makela M.R."/>
            <person name="Henrissat B."/>
            <person name="Grigoriev I.V."/>
            <person name="Crouch J.A."/>
            <person name="De Vries R.P."/>
            <person name="Sukno S.A."/>
            <person name="Thon M.R."/>
        </authorList>
    </citation>
    <scope>NUCLEOTIDE SEQUENCE</scope>
    <source>
        <strain evidence="1">MAFF235873</strain>
    </source>
</reference>
<proteinExistence type="predicted"/>
<dbReference type="Proteomes" id="UP001232148">
    <property type="component" value="Unassembled WGS sequence"/>
</dbReference>
<sequence>MVLIECFVAEAVKRSVRLLCDRGHTKIGKPMWTATLGGFSLEKGDGCDDAASRTCRYPSYGGFRRGPRLYRRVIGLQNPHPGITGRPVLAGKYDGVCCKPLSTHRCASLSSRAALSDPFRSTSPPARGLIVVPATRSSVSSYGTASAQPRE</sequence>
<dbReference type="AlphaFoldDB" id="A0AAD9H1Q5"/>
<evidence type="ECO:0000313" key="1">
    <source>
        <dbReference type="EMBL" id="KAK2020806.1"/>
    </source>
</evidence>
<gene>
    <name evidence="1" type="ORF">LX32DRAFT_289869</name>
</gene>
<comment type="caution">
    <text evidence="1">The sequence shown here is derived from an EMBL/GenBank/DDBJ whole genome shotgun (WGS) entry which is preliminary data.</text>
</comment>
<keyword evidence="2" id="KW-1185">Reference proteome</keyword>